<evidence type="ECO:0000256" key="1">
    <source>
        <dbReference type="SAM" id="Phobius"/>
    </source>
</evidence>
<accession>A0A556QSA7</accession>
<keyword evidence="2" id="KW-0732">Signal</keyword>
<dbReference type="OrthoDB" id="9995661at2"/>
<sequence length="550" mass="54821">MNIPQSAHTRLSPSRIRSALICGLGLALPASVALAQTSGTWTSTTGGNWADIVNWNSGAGPVATGGSTSANVTATFSASGTQTVNLDGPQTVQTLAFSTGTYTLSSTNGSVLTLAGTTVPSISGTATISATLDGSQGFTYASGNRTLTLSGNNIYTGVTTLTNGNLTARSDSAFGAAGAGNGLIVSQASGQFPQLHLTNNITTSEDITLRMNFYNIANNGSIVGGNLLYNDNSNTTLNGSLVLDRYVGSNANVVHLMGIQASGGTLTINGAVSGAATGGQASGTYVDPTRLQFRATTATANVNVTGVISDGTLTTGGLSIYTAADALGIVRLSGDNTYTGSTVHQKGTLLINNTTGSGTGAGAISVASTAVFGGTGFVKPAGANGITFASGSIVSPGDLTSGGSAIAAGKTLTFDLSSTTGTALFDTGSTIAINLNAAAILPADVSEHLAFIGLTTGVSQVTFNNNIVNFSITGGLLSNGVYTLASFSADNAFSGQWVLGSGLEAYNAQLIQTANSIQLSISAIPEPATTAALAGLIAIGAVMVCKRRRI</sequence>
<keyword evidence="1" id="KW-0812">Transmembrane</keyword>
<dbReference type="InterPro" id="IPR013424">
    <property type="entry name" value="Ice-binding_C"/>
</dbReference>
<organism evidence="3 4">
    <name type="scientific">Rariglobus hedericola</name>
    <dbReference type="NCBI Taxonomy" id="2597822"/>
    <lineage>
        <taxon>Bacteria</taxon>
        <taxon>Pseudomonadati</taxon>
        <taxon>Verrucomicrobiota</taxon>
        <taxon>Opitutia</taxon>
        <taxon>Opitutales</taxon>
        <taxon>Opitutaceae</taxon>
        <taxon>Rariglobus</taxon>
    </lineage>
</organism>
<evidence type="ECO:0000313" key="3">
    <source>
        <dbReference type="EMBL" id="TSJ79528.1"/>
    </source>
</evidence>
<dbReference type="AlphaFoldDB" id="A0A556QSA7"/>
<dbReference type="RefSeq" id="WP_144230069.1">
    <property type="nucleotide sequence ID" value="NZ_CBCRVV010000015.1"/>
</dbReference>
<keyword evidence="4" id="KW-1185">Reference proteome</keyword>
<evidence type="ECO:0000256" key="2">
    <source>
        <dbReference type="SAM" id="SignalP"/>
    </source>
</evidence>
<comment type="caution">
    <text evidence="3">The sequence shown here is derived from an EMBL/GenBank/DDBJ whole genome shotgun (WGS) entry which is preliminary data.</text>
</comment>
<name>A0A556QSA7_9BACT</name>
<feature type="signal peptide" evidence="2">
    <location>
        <begin position="1"/>
        <end position="35"/>
    </location>
</feature>
<dbReference type="Proteomes" id="UP000315648">
    <property type="component" value="Unassembled WGS sequence"/>
</dbReference>
<keyword evidence="1" id="KW-0472">Membrane</keyword>
<proteinExistence type="predicted"/>
<dbReference type="NCBIfam" id="TIGR02595">
    <property type="entry name" value="PEP_CTERM"/>
    <property type="match status" value="1"/>
</dbReference>
<gene>
    <name evidence="3" type="ORF">FPL22_09650</name>
</gene>
<dbReference type="EMBL" id="VMBG01000001">
    <property type="protein sequence ID" value="TSJ79528.1"/>
    <property type="molecule type" value="Genomic_DNA"/>
</dbReference>
<keyword evidence="1" id="KW-1133">Transmembrane helix</keyword>
<reference evidence="3 4" key="1">
    <citation type="submission" date="2019-07" db="EMBL/GenBank/DDBJ databases">
        <title>Description of 53C-WASEF.</title>
        <authorList>
            <person name="Pitt A."/>
            <person name="Hahn M.W."/>
        </authorList>
    </citation>
    <scope>NUCLEOTIDE SEQUENCE [LARGE SCALE GENOMIC DNA]</scope>
    <source>
        <strain evidence="3 4">53C-WASEF</strain>
    </source>
</reference>
<evidence type="ECO:0000313" key="4">
    <source>
        <dbReference type="Proteomes" id="UP000315648"/>
    </source>
</evidence>
<feature type="chain" id="PRO_5021764045" evidence="2">
    <location>
        <begin position="36"/>
        <end position="550"/>
    </location>
</feature>
<feature type="transmembrane region" description="Helical" evidence="1">
    <location>
        <begin position="528"/>
        <end position="545"/>
    </location>
</feature>
<protein>
    <submittedName>
        <fullName evidence="3">PEP-CTERM sorting domain-containing protein</fullName>
    </submittedName>
</protein>